<comment type="subcellular location">
    <subcellularLocation>
        <location evidence="1">Golgi apparatus membrane</location>
        <topology evidence="1">Peripheral membrane protein</topology>
    </subcellularLocation>
</comment>
<evidence type="ECO:0000256" key="4">
    <source>
        <dbReference type="ARBA" id="ARBA00022777"/>
    </source>
</evidence>
<dbReference type="EC" id="2.7.1.91" evidence="10"/>
<dbReference type="PANTHER" id="PTHR12358:SF31">
    <property type="entry name" value="ACYLGLYCEROL KINASE, MITOCHONDRIAL"/>
    <property type="match status" value="1"/>
</dbReference>
<name>A0AA35IV64_SACMI</name>
<feature type="compositionally biased region" description="Polar residues" evidence="13">
    <location>
        <begin position="93"/>
        <end position="111"/>
    </location>
</feature>
<keyword evidence="7" id="KW-0472">Membrane</keyword>
<dbReference type="SMART" id="SM00046">
    <property type="entry name" value="DAGKc"/>
    <property type="match status" value="1"/>
</dbReference>
<evidence type="ECO:0000256" key="11">
    <source>
        <dbReference type="ARBA" id="ARBA00052341"/>
    </source>
</evidence>
<dbReference type="InterPro" id="IPR050187">
    <property type="entry name" value="Lipid_Phosphate_FormReg"/>
</dbReference>
<keyword evidence="6" id="KW-0746">Sphingolipid metabolism</keyword>
<keyword evidence="5" id="KW-0067">ATP-binding</keyword>
<comment type="catalytic activity">
    <reaction evidence="12">
        <text>sphinganine + ATP = sphinganine 1-phosphate + ADP + H(+)</text>
        <dbReference type="Rhea" id="RHEA:15465"/>
        <dbReference type="ChEBI" id="CHEBI:15378"/>
        <dbReference type="ChEBI" id="CHEBI:30616"/>
        <dbReference type="ChEBI" id="CHEBI:57817"/>
        <dbReference type="ChEBI" id="CHEBI:57939"/>
        <dbReference type="ChEBI" id="CHEBI:456216"/>
        <dbReference type="EC" id="2.7.1.91"/>
    </reaction>
    <physiologicalReaction direction="left-to-right" evidence="12">
        <dbReference type="Rhea" id="RHEA:15466"/>
    </physiologicalReaction>
</comment>
<dbReference type="Gene3D" id="2.60.200.40">
    <property type="match status" value="1"/>
</dbReference>
<evidence type="ECO:0000256" key="6">
    <source>
        <dbReference type="ARBA" id="ARBA00022919"/>
    </source>
</evidence>
<dbReference type="PANTHER" id="PTHR12358">
    <property type="entry name" value="SPHINGOSINE KINASE"/>
    <property type="match status" value="1"/>
</dbReference>
<evidence type="ECO:0000313" key="16">
    <source>
        <dbReference type="Proteomes" id="UP001161438"/>
    </source>
</evidence>
<evidence type="ECO:0000256" key="3">
    <source>
        <dbReference type="ARBA" id="ARBA00022741"/>
    </source>
</evidence>
<organism evidence="15 16">
    <name type="scientific">Saccharomyces mikatae IFO 1815</name>
    <dbReference type="NCBI Taxonomy" id="226126"/>
    <lineage>
        <taxon>Eukaryota</taxon>
        <taxon>Fungi</taxon>
        <taxon>Dikarya</taxon>
        <taxon>Ascomycota</taxon>
        <taxon>Saccharomycotina</taxon>
        <taxon>Saccharomycetes</taxon>
        <taxon>Saccharomycetales</taxon>
        <taxon>Saccharomycetaceae</taxon>
        <taxon>Saccharomyces</taxon>
    </lineage>
</organism>
<dbReference type="GeneID" id="80921377"/>
<dbReference type="Proteomes" id="UP001161438">
    <property type="component" value="Chromosome 15"/>
</dbReference>
<evidence type="ECO:0000256" key="13">
    <source>
        <dbReference type="SAM" id="MobiDB-lite"/>
    </source>
</evidence>
<dbReference type="Pfam" id="PF00781">
    <property type="entry name" value="DAGK_cat"/>
    <property type="match status" value="1"/>
</dbReference>
<evidence type="ECO:0000259" key="14">
    <source>
        <dbReference type="PROSITE" id="PS50146"/>
    </source>
</evidence>
<gene>
    <name evidence="15" type="primary">SMKI15G3160</name>
    <name evidence="15" type="ORF">SMKI_15G3160</name>
</gene>
<dbReference type="Gene3D" id="3.40.50.10330">
    <property type="entry name" value="Probable inorganic polyphosphate/atp-NAD kinase, domain 1"/>
    <property type="match status" value="1"/>
</dbReference>
<dbReference type="GO" id="GO:0019722">
    <property type="term" value="P:calcium-mediated signaling"/>
    <property type="evidence" value="ECO:0007669"/>
    <property type="project" value="UniProtKB-ARBA"/>
</dbReference>
<evidence type="ECO:0000256" key="5">
    <source>
        <dbReference type="ARBA" id="ARBA00022840"/>
    </source>
</evidence>
<dbReference type="GO" id="GO:0000139">
    <property type="term" value="C:Golgi membrane"/>
    <property type="evidence" value="ECO:0007669"/>
    <property type="project" value="UniProtKB-SubCell"/>
</dbReference>
<dbReference type="SUPFAM" id="SSF111331">
    <property type="entry name" value="NAD kinase/diacylglycerol kinase-like"/>
    <property type="match status" value="1"/>
</dbReference>
<keyword evidence="8" id="KW-0564">Palmitate</keyword>
<dbReference type="InterPro" id="IPR001206">
    <property type="entry name" value="Diacylglycerol_kinase_cat_dom"/>
</dbReference>
<keyword evidence="6" id="KW-0443">Lipid metabolism</keyword>
<dbReference type="AlphaFoldDB" id="A0AA35IV64"/>
<keyword evidence="16" id="KW-1185">Reference proteome</keyword>
<dbReference type="RefSeq" id="XP_056079589.1">
    <property type="nucleotide sequence ID" value="XM_056225806.1"/>
</dbReference>
<evidence type="ECO:0000256" key="8">
    <source>
        <dbReference type="ARBA" id="ARBA00023139"/>
    </source>
</evidence>
<comment type="catalytic activity">
    <reaction evidence="9">
        <text>a sphingoid base + ATP = a sphingoid 1-phosphate + ADP + H(+)</text>
        <dbReference type="Rhea" id="RHEA:51496"/>
        <dbReference type="ChEBI" id="CHEBI:15378"/>
        <dbReference type="ChEBI" id="CHEBI:30616"/>
        <dbReference type="ChEBI" id="CHEBI:76941"/>
        <dbReference type="ChEBI" id="CHEBI:84410"/>
        <dbReference type="ChEBI" id="CHEBI:456216"/>
        <dbReference type="EC" id="2.7.1.91"/>
    </reaction>
</comment>
<dbReference type="GO" id="GO:0046512">
    <property type="term" value="P:sphingosine biosynthetic process"/>
    <property type="evidence" value="ECO:0007669"/>
    <property type="project" value="TreeGrafter"/>
</dbReference>
<dbReference type="GO" id="GO:0005524">
    <property type="term" value="F:ATP binding"/>
    <property type="evidence" value="ECO:0007669"/>
    <property type="project" value="UniProtKB-KW"/>
</dbReference>
<feature type="compositionally biased region" description="Basic and acidic residues" evidence="13">
    <location>
        <begin position="116"/>
        <end position="127"/>
    </location>
</feature>
<dbReference type="FunFam" id="3.40.50.10330:FF:000005">
    <property type="entry name" value="Sphingosine kinase 2"/>
    <property type="match status" value="1"/>
</dbReference>
<evidence type="ECO:0000256" key="1">
    <source>
        <dbReference type="ARBA" id="ARBA00004395"/>
    </source>
</evidence>
<reference evidence="15" key="1">
    <citation type="submission" date="2022-10" db="EMBL/GenBank/DDBJ databases">
        <authorList>
            <person name="Byrne P K."/>
        </authorList>
    </citation>
    <scope>NUCLEOTIDE SEQUENCE</scope>
    <source>
        <strain evidence="15">IFO1815</strain>
    </source>
</reference>
<keyword evidence="2" id="KW-0808">Transferase</keyword>
<feature type="region of interest" description="Disordered" evidence="13">
    <location>
        <begin position="93"/>
        <end position="143"/>
    </location>
</feature>
<evidence type="ECO:0000256" key="2">
    <source>
        <dbReference type="ARBA" id="ARBA00022679"/>
    </source>
</evidence>
<dbReference type="InterPro" id="IPR016064">
    <property type="entry name" value="NAD/diacylglycerol_kinase_sf"/>
</dbReference>
<sequence>MAVQKKLRAILTDEGVLIKSQSHHMFNKHGQLRSADSLSLLSCLSCLDDGTLSSDGGSFDEDDSLELLPLNTTIPFNRILNAKYISTSQTNLDNGKLSTDPFQTENLSSSSENDEMENHSLSNDKIRPPTNELQPSSNKNRWASKTSNIKTSFDASHDTTPTLGMKDHQYLIELTFVVPKGHDVIPQKLTLLIDHVPRKSRAGSKGEIIPSGIVEEILEKSYENSKRNRSILVIINPHGGKGTAKTLFLTKAQPILAESGCKIEIAYTKYARHAIDIAKDLDIRKYDTIACASGDGIPYEVINGLYRRSDRVEAFNKLAVTQLPCGSGNAMSISCHWTNNPSYAALCLVKSIETRIDLMCCSQPSYMNEWPRLSFLSQTYGVIAESDINTEFIRWMGPIRFNLGVAFNIIQGKKYPCEVFVKYAAKSKKELKVHFLENKNSNKGYLTFEPNPDPNSSPDLVSRSNNNEIKDELSPNFLTESNFKLKYPMTEPVPSDWEKMDPELTDNLTIFYTGKMPYIAKDTKFFPAALPADGTIDLVITDARIPVTRMTPILLSLDKGSHVLEPEVIHSKILAYKIIPKVESGLFSVDGEKFPLEPLQVEVMPMLCKTLLRNGRYIDTEFESM</sequence>
<keyword evidence="3" id="KW-0547">Nucleotide-binding</keyword>
<evidence type="ECO:0000256" key="10">
    <source>
        <dbReference type="ARBA" id="ARBA00044037"/>
    </source>
</evidence>
<accession>A0AA35IV64</accession>
<dbReference type="PROSITE" id="PS50146">
    <property type="entry name" value="DAGK"/>
    <property type="match status" value="1"/>
</dbReference>
<evidence type="ECO:0000256" key="12">
    <source>
        <dbReference type="ARBA" id="ARBA00052914"/>
    </source>
</evidence>
<proteinExistence type="predicted"/>
<comment type="catalytic activity">
    <reaction evidence="11">
        <text>(4R)-hydroxysphinganine + ATP = (4R)-hydroxysphinganine 1-phosphate + ADP + H(+)</text>
        <dbReference type="Rhea" id="RHEA:33563"/>
        <dbReference type="ChEBI" id="CHEBI:15378"/>
        <dbReference type="ChEBI" id="CHEBI:30616"/>
        <dbReference type="ChEBI" id="CHEBI:64124"/>
        <dbReference type="ChEBI" id="CHEBI:64795"/>
        <dbReference type="ChEBI" id="CHEBI:456216"/>
        <dbReference type="EC" id="2.7.1.91"/>
    </reaction>
    <physiologicalReaction direction="left-to-right" evidence="11">
        <dbReference type="Rhea" id="RHEA:33564"/>
    </physiologicalReaction>
</comment>
<evidence type="ECO:0000256" key="9">
    <source>
        <dbReference type="ARBA" id="ARBA00043822"/>
    </source>
</evidence>
<dbReference type="EMBL" id="OX365771">
    <property type="protein sequence ID" value="CAI4036469.1"/>
    <property type="molecule type" value="Genomic_DNA"/>
</dbReference>
<protein>
    <recommendedName>
        <fullName evidence="10">sphingosine kinase</fullName>
        <ecNumber evidence="10">2.7.1.91</ecNumber>
    </recommendedName>
</protein>
<dbReference type="GO" id="GO:0008481">
    <property type="term" value="F:sphingosine kinase activity"/>
    <property type="evidence" value="ECO:0007669"/>
    <property type="project" value="UniProtKB-EC"/>
</dbReference>
<keyword evidence="8" id="KW-0449">Lipoprotein</keyword>
<dbReference type="InterPro" id="IPR017438">
    <property type="entry name" value="ATP-NAD_kinase_N"/>
</dbReference>
<feature type="compositionally biased region" description="Polar residues" evidence="13">
    <location>
        <begin position="131"/>
        <end position="143"/>
    </location>
</feature>
<evidence type="ECO:0000313" key="15">
    <source>
        <dbReference type="EMBL" id="CAI4036469.1"/>
    </source>
</evidence>
<keyword evidence="4" id="KW-0418">Kinase</keyword>
<feature type="domain" description="DAGKc" evidence="14">
    <location>
        <begin position="226"/>
        <end position="365"/>
    </location>
</feature>
<evidence type="ECO:0000256" key="7">
    <source>
        <dbReference type="ARBA" id="ARBA00023136"/>
    </source>
</evidence>